<dbReference type="GO" id="GO:0016491">
    <property type="term" value="F:oxidoreductase activity"/>
    <property type="evidence" value="ECO:0007669"/>
    <property type="project" value="UniProtKB-KW"/>
</dbReference>
<dbReference type="Gene3D" id="1.10.287.4290">
    <property type="match status" value="1"/>
</dbReference>
<evidence type="ECO:0000313" key="13">
    <source>
        <dbReference type="Ensembl" id="ENSACLP00000065952.1"/>
    </source>
</evidence>
<gene>
    <name evidence="13" type="primary">HSD17B4</name>
</gene>
<comment type="pathway">
    <text evidence="2">Lipid metabolism; fatty acid beta-oxidation.</text>
</comment>
<reference evidence="13 14" key="1">
    <citation type="submission" date="2018-05" db="EMBL/GenBank/DDBJ databases">
        <authorList>
            <person name="Datahose"/>
        </authorList>
    </citation>
    <scope>NUCLEOTIDE SEQUENCE</scope>
</reference>
<dbReference type="GO" id="GO:0006631">
    <property type="term" value="P:fatty acid metabolic process"/>
    <property type="evidence" value="ECO:0007669"/>
    <property type="project" value="UniProtKB-KW"/>
</dbReference>
<keyword evidence="6" id="KW-0520">NAD</keyword>
<protein>
    <recommendedName>
        <fullName evidence="11">Peroxisomal multifunctional enzyme type 2</fullName>
    </recommendedName>
</protein>
<dbReference type="FunFam" id="3.40.50.720:FF:000185">
    <property type="entry name" value="peroxisomal multifunctional enzyme type 2"/>
    <property type="match status" value="1"/>
</dbReference>
<organism evidence="13 14">
    <name type="scientific">Astatotilapia calliptera</name>
    <name type="common">Eastern happy</name>
    <name type="synonym">Chromis callipterus</name>
    <dbReference type="NCBI Taxonomy" id="8154"/>
    <lineage>
        <taxon>Eukaryota</taxon>
        <taxon>Metazoa</taxon>
        <taxon>Chordata</taxon>
        <taxon>Craniata</taxon>
        <taxon>Vertebrata</taxon>
        <taxon>Euteleostomi</taxon>
        <taxon>Actinopterygii</taxon>
        <taxon>Neopterygii</taxon>
        <taxon>Teleostei</taxon>
        <taxon>Neoteleostei</taxon>
        <taxon>Acanthomorphata</taxon>
        <taxon>Ovalentaria</taxon>
        <taxon>Cichlomorphae</taxon>
        <taxon>Cichliformes</taxon>
        <taxon>Cichlidae</taxon>
        <taxon>African cichlids</taxon>
        <taxon>Pseudocrenilabrinae</taxon>
        <taxon>Haplochromini</taxon>
        <taxon>Astatotilapia</taxon>
    </lineage>
</organism>
<keyword evidence="10" id="KW-0456">Lyase</keyword>
<dbReference type="FunFam" id="3.10.129.10:FF:000013">
    <property type="entry name" value="Peroxisomal multifunctional enzyme type 2"/>
    <property type="match status" value="1"/>
</dbReference>
<dbReference type="InterPro" id="IPR002539">
    <property type="entry name" value="MaoC-like_dom"/>
</dbReference>
<dbReference type="GO" id="GO:0018812">
    <property type="term" value="F:3-hydroxyacyl-CoA dehydratase activity"/>
    <property type="evidence" value="ECO:0007669"/>
    <property type="project" value="UniProtKB-ARBA"/>
</dbReference>
<evidence type="ECO:0000256" key="2">
    <source>
        <dbReference type="ARBA" id="ARBA00005005"/>
    </source>
</evidence>
<dbReference type="Proteomes" id="UP000265100">
    <property type="component" value="Chromosome 12"/>
</dbReference>
<dbReference type="PANTHER" id="PTHR45024">
    <property type="entry name" value="DEHYDROGENASES, SHORT CHAIN"/>
    <property type="match status" value="1"/>
</dbReference>
<dbReference type="InterPro" id="IPR020904">
    <property type="entry name" value="Sc_DH/Rdtase_CS"/>
</dbReference>
<accession>A0AAX7UAY2</accession>
<evidence type="ECO:0000256" key="8">
    <source>
        <dbReference type="ARBA" id="ARBA00023140"/>
    </source>
</evidence>
<dbReference type="Gene3D" id="3.30.1050.10">
    <property type="entry name" value="SCP2 sterol-binding domain"/>
    <property type="match status" value="1"/>
</dbReference>
<dbReference type="Pfam" id="PF00106">
    <property type="entry name" value="adh_short"/>
    <property type="match status" value="1"/>
</dbReference>
<dbReference type="InterPro" id="IPR057326">
    <property type="entry name" value="KR_dom"/>
</dbReference>
<evidence type="ECO:0000256" key="9">
    <source>
        <dbReference type="ARBA" id="ARBA00023235"/>
    </source>
</evidence>
<dbReference type="FunFam" id="3.30.1050.10:FF:000004">
    <property type="entry name" value="Hydroxysteroid 17-beta dehydrogenase 4"/>
    <property type="match status" value="1"/>
</dbReference>
<dbReference type="InterPro" id="IPR036291">
    <property type="entry name" value="NAD(P)-bd_dom_sf"/>
</dbReference>
<evidence type="ECO:0000256" key="4">
    <source>
        <dbReference type="ARBA" id="ARBA00022832"/>
    </source>
</evidence>
<keyword evidence="4" id="KW-0276">Fatty acid metabolism</keyword>
<dbReference type="Pfam" id="PF02036">
    <property type="entry name" value="SCP2"/>
    <property type="match status" value="1"/>
</dbReference>
<dbReference type="SMART" id="SM00822">
    <property type="entry name" value="PKS_KR"/>
    <property type="match status" value="1"/>
</dbReference>
<evidence type="ECO:0000256" key="6">
    <source>
        <dbReference type="ARBA" id="ARBA00023027"/>
    </source>
</evidence>
<evidence type="ECO:0000256" key="7">
    <source>
        <dbReference type="ARBA" id="ARBA00023098"/>
    </source>
</evidence>
<evidence type="ECO:0000256" key="1">
    <source>
        <dbReference type="ARBA" id="ARBA00004275"/>
    </source>
</evidence>
<comment type="subcellular location">
    <subcellularLocation>
        <location evidence="1">Peroxisome</location>
    </subcellularLocation>
</comment>
<name>A0AAX7UAY2_ASTCA</name>
<dbReference type="CDD" id="cd03448">
    <property type="entry name" value="HDE_HSD"/>
    <property type="match status" value="1"/>
</dbReference>
<dbReference type="FunFam" id="1.10.287.4290:FF:000001">
    <property type="entry name" value="Peroxisomal multifunctional enzyme type 2"/>
    <property type="match status" value="1"/>
</dbReference>
<keyword evidence="9" id="KW-0413">Isomerase</keyword>
<keyword evidence="5" id="KW-0560">Oxidoreductase</keyword>
<evidence type="ECO:0000259" key="12">
    <source>
        <dbReference type="SMART" id="SM00822"/>
    </source>
</evidence>
<dbReference type="Gene3D" id="3.10.129.10">
    <property type="entry name" value="Hotdog Thioesterase"/>
    <property type="match status" value="3"/>
</dbReference>
<evidence type="ECO:0000313" key="14">
    <source>
        <dbReference type="Proteomes" id="UP000265100"/>
    </source>
</evidence>
<dbReference type="AlphaFoldDB" id="A0AAX7UAY2"/>
<evidence type="ECO:0000256" key="3">
    <source>
        <dbReference type="ARBA" id="ARBA00006484"/>
    </source>
</evidence>
<evidence type="ECO:0000256" key="10">
    <source>
        <dbReference type="ARBA" id="ARBA00023239"/>
    </source>
</evidence>
<dbReference type="InterPro" id="IPR051687">
    <property type="entry name" value="Peroxisomal_Beta-Oxidation"/>
</dbReference>
<dbReference type="Pfam" id="PF01575">
    <property type="entry name" value="MaoC_dehydratas"/>
    <property type="match status" value="1"/>
</dbReference>
<reference evidence="13" key="3">
    <citation type="submission" date="2025-08" db="UniProtKB">
        <authorList>
            <consortium name="Ensembl"/>
        </authorList>
    </citation>
    <scope>IDENTIFICATION</scope>
</reference>
<dbReference type="InterPro" id="IPR054357">
    <property type="entry name" value="MFE-2_N"/>
</dbReference>
<dbReference type="Pfam" id="PF22622">
    <property type="entry name" value="MFE-2_hydrat-2_N"/>
    <property type="match status" value="1"/>
</dbReference>
<dbReference type="SUPFAM" id="SSF55718">
    <property type="entry name" value="SCP-like"/>
    <property type="match status" value="1"/>
</dbReference>
<reference evidence="14" key="2">
    <citation type="submission" date="2023-03" db="EMBL/GenBank/DDBJ databases">
        <authorList>
            <consortium name="Wellcome Sanger Institute Data Sharing"/>
        </authorList>
    </citation>
    <scope>NUCLEOTIDE SEQUENCE [LARGE SCALE GENOMIC DNA]</scope>
</reference>
<dbReference type="CDD" id="cd05353">
    <property type="entry name" value="hydroxyacyl-CoA-like_DH_SDR_c-like"/>
    <property type="match status" value="1"/>
</dbReference>
<dbReference type="Gene3D" id="3.40.50.720">
    <property type="entry name" value="NAD(P)-binding Rossmann-like Domain"/>
    <property type="match status" value="1"/>
</dbReference>
<dbReference type="SUPFAM" id="SSF54637">
    <property type="entry name" value="Thioesterase/thiol ester dehydrase-isomerase"/>
    <property type="match status" value="2"/>
</dbReference>
<dbReference type="SUPFAM" id="SSF51735">
    <property type="entry name" value="NAD(P)-binding Rossmann-fold domains"/>
    <property type="match status" value="1"/>
</dbReference>
<dbReference type="GO" id="GO:0005777">
    <property type="term" value="C:peroxisome"/>
    <property type="evidence" value="ECO:0007669"/>
    <property type="project" value="UniProtKB-SubCell"/>
</dbReference>
<dbReference type="PROSITE" id="PS00061">
    <property type="entry name" value="ADH_SHORT"/>
    <property type="match status" value="1"/>
</dbReference>
<feature type="domain" description="Ketoreductase" evidence="12">
    <location>
        <begin position="8"/>
        <end position="176"/>
    </location>
</feature>
<evidence type="ECO:0000256" key="11">
    <source>
        <dbReference type="ARBA" id="ARBA00073497"/>
    </source>
</evidence>
<dbReference type="InterPro" id="IPR003033">
    <property type="entry name" value="SCP2_sterol-bd_dom"/>
</dbReference>
<evidence type="ECO:0000256" key="5">
    <source>
        <dbReference type="ARBA" id="ARBA00023002"/>
    </source>
</evidence>
<keyword evidence="7" id="KW-0443">Lipid metabolism</keyword>
<dbReference type="InterPro" id="IPR036527">
    <property type="entry name" value="SCP2_sterol-bd_dom_sf"/>
</dbReference>
<dbReference type="InterPro" id="IPR002347">
    <property type="entry name" value="SDR_fam"/>
</dbReference>
<keyword evidence="14" id="KW-1185">Reference proteome</keyword>
<dbReference type="InterPro" id="IPR029069">
    <property type="entry name" value="HotDog_dom_sf"/>
</dbReference>
<sequence length="696" mass="75440">MSLSFEGRVVLVTGAGGGLGREYALAFAERGASVIVNDLGADTKGGGKSSAAADKVVEEIRAKGGKAVANYDSVEDGEKLIQTALDAFGRIGVILRDRSFARTSDLDWDLIQRVHLRGSFLVTRAAWNHMKNQKFGRIIMTASAAGIYGNFGQANYSAAKLGLLGLANTLAIEGRKYNIHCNTIAPVAGSRLTETVMPPDLVASLKPEYVAPLVLWLCHEQCQENGGLFEVLKLSLYLRWERTQGYIVRQKNQSMKPESIRDHWEKICDFTDATKPANIQESLQSMVSVLSQVESQGDVGVNPAAAAASAGLGSGIDPVMGQKLPPTTFSFNHTQCILYALGVGMSTKDPDHLRFLYEGHPDFSCLPTFGVIPSQAAMMDGGLSSVPGLNIDFTQVRKRDMNALSGSDILNTYSGNELVCYNQFSVFVVGAGGFGGKRSSEKAKVSFLYRSKQFLFPLWSQAALYRLSGDWNPLHIDPSFAAMGGFKAPILHGLCSFGFAARHVLKQFADNDPSRFKAIKVRFVKPVMPGQSLQTEMWKEGNRVHIQCKVKETDAVVLAGAYVDLHGASGASPENLSQGGGLQSELVFAEIGRRIKDVGSELVKKVNAVFGWEITKDGKKAAQWTIDLKSGSGSLHKGPYGGKADVTMTVSDEDFMEVVQGKLNPQKAFFSGKLKVRGNIMLSQKLEVILKDYAKL</sequence>
<proteinExistence type="inferred from homology"/>
<dbReference type="Ensembl" id="ENSACLT00000053434.1">
    <property type="protein sequence ID" value="ENSACLP00000065952.1"/>
    <property type="gene ID" value="ENSACLG00000013301.2"/>
</dbReference>
<keyword evidence="8" id="KW-0576">Peroxisome</keyword>
<dbReference type="GeneTree" id="ENSGT00940000158343"/>
<comment type="similarity">
    <text evidence="3">Belongs to the short-chain dehydrogenases/reductases (SDR) family.</text>
</comment>
<dbReference type="PRINTS" id="PR00081">
    <property type="entry name" value="GDHRDH"/>
</dbReference>
<dbReference type="GO" id="GO:0016853">
    <property type="term" value="F:isomerase activity"/>
    <property type="evidence" value="ECO:0007669"/>
    <property type="project" value="UniProtKB-KW"/>
</dbReference>
<reference evidence="13" key="4">
    <citation type="submission" date="2025-09" db="UniProtKB">
        <authorList>
            <consortium name="Ensembl"/>
        </authorList>
    </citation>
    <scope>IDENTIFICATION</scope>
</reference>
<dbReference type="PANTHER" id="PTHR45024:SF2">
    <property type="entry name" value="SCP2 DOMAIN-CONTAINING PROTEIN"/>
    <property type="match status" value="1"/>
</dbReference>